<dbReference type="GO" id="GO:0016787">
    <property type="term" value="F:hydrolase activity"/>
    <property type="evidence" value="ECO:0007669"/>
    <property type="project" value="UniProtKB-KW"/>
</dbReference>
<reference evidence="13" key="2">
    <citation type="submission" date="2025-08" db="UniProtKB">
        <authorList>
            <consortium name="Ensembl"/>
        </authorList>
    </citation>
    <scope>IDENTIFICATION</scope>
</reference>
<comment type="cofactor">
    <cofactor evidence="1">
        <name>Mg(2+)</name>
        <dbReference type="ChEBI" id="CHEBI:18420"/>
    </cofactor>
</comment>
<dbReference type="PRINTS" id="PR01161">
    <property type="entry name" value="TUBULIN"/>
</dbReference>
<dbReference type="InterPro" id="IPR003008">
    <property type="entry name" value="Tubulin_FtsZ_GTPase"/>
</dbReference>
<evidence type="ECO:0000256" key="2">
    <source>
        <dbReference type="ARBA" id="ARBA00004245"/>
    </source>
</evidence>
<name>U3IGT5_ANAPP</name>
<dbReference type="InterPro" id="IPR002452">
    <property type="entry name" value="Alpha_tubulin"/>
</dbReference>
<dbReference type="InterPro" id="IPR036525">
    <property type="entry name" value="Tubulin/FtsZ_GTPase_sf"/>
</dbReference>
<dbReference type="GO" id="GO:0005200">
    <property type="term" value="F:structural constituent of cytoskeleton"/>
    <property type="evidence" value="ECO:0007669"/>
    <property type="project" value="InterPro"/>
</dbReference>
<dbReference type="PRINTS" id="PR01162">
    <property type="entry name" value="ALPHATUBULIN"/>
</dbReference>
<evidence type="ECO:0000256" key="3">
    <source>
        <dbReference type="ARBA" id="ARBA00009636"/>
    </source>
</evidence>
<feature type="domain" description="Tubulin/FtsZ GTPase" evidence="12">
    <location>
        <begin position="4"/>
        <end position="75"/>
    </location>
</feature>
<dbReference type="Proteomes" id="UP000016666">
    <property type="component" value="Chromosome 1"/>
</dbReference>
<evidence type="ECO:0000256" key="6">
    <source>
        <dbReference type="ARBA" id="ARBA00022741"/>
    </source>
</evidence>
<keyword evidence="7" id="KW-0378">Hydrolase</keyword>
<evidence type="ECO:0000256" key="9">
    <source>
        <dbReference type="ARBA" id="ARBA00023212"/>
    </source>
</evidence>
<dbReference type="AlphaFoldDB" id="U3IGT5"/>
<dbReference type="SUPFAM" id="SSF52490">
    <property type="entry name" value="Tubulin nucleotide-binding domain-like"/>
    <property type="match status" value="1"/>
</dbReference>
<keyword evidence="5" id="KW-0493">Microtubule</keyword>
<dbReference type="Pfam" id="PF00091">
    <property type="entry name" value="Tubulin"/>
    <property type="match status" value="1"/>
</dbReference>
<accession>U3IGT5</accession>
<keyword evidence="14" id="KW-1185">Reference proteome</keyword>
<comment type="catalytic activity">
    <reaction evidence="10">
        <text>GTP + H2O = GDP + phosphate + H(+)</text>
        <dbReference type="Rhea" id="RHEA:19669"/>
        <dbReference type="ChEBI" id="CHEBI:15377"/>
        <dbReference type="ChEBI" id="CHEBI:15378"/>
        <dbReference type="ChEBI" id="CHEBI:37565"/>
        <dbReference type="ChEBI" id="CHEBI:43474"/>
        <dbReference type="ChEBI" id="CHEBI:58189"/>
    </reaction>
    <physiologicalReaction direction="left-to-right" evidence="10">
        <dbReference type="Rhea" id="RHEA:19670"/>
    </physiologicalReaction>
</comment>
<dbReference type="Gene3D" id="3.40.50.1440">
    <property type="entry name" value="Tubulin/FtsZ, GTPase domain"/>
    <property type="match status" value="1"/>
</dbReference>
<evidence type="ECO:0000256" key="10">
    <source>
        <dbReference type="ARBA" id="ARBA00049117"/>
    </source>
</evidence>
<proteinExistence type="inferred from homology"/>
<organism evidence="13 14">
    <name type="scientific">Anas platyrhynchos platyrhynchos</name>
    <name type="common">Northern mallard</name>
    <dbReference type="NCBI Taxonomy" id="8840"/>
    <lineage>
        <taxon>Eukaryota</taxon>
        <taxon>Metazoa</taxon>
        <taxon>Chordata</taxon>
        <taxon>Craniata</taxon>
        <taxon>Vertebrata</taxon>
        <taxon>Euteleostomi</taxon>
        <taxon>Archelosauria</taxon>
        <taxon>Archosauria</taxon>
        <taxon>Dinosauria</taxon>
        <taxon>Saurischia</taxon>
        <taxon>Theropoda</taxon>
        <taxon>Coelurosauria</taxon>
        <taxon>Aves</taxon>
        <taxon>Neognathae</taxon>
        <taxon>Galloanserae</taxon>
        <taxon>Anseriformes</taxon>
        <taxon>Anatidae</taxon>
        <taxon>Anatinae</taxon>
        <taxon>Anas</taxon>
    </lineage>
</organism>
<evidence type="ECO:0000256" key="1">
    <source>
        <dbReference type="ARBA" id="ARBA00001946"/>
    </source>
</evidence>
<evidence type="ECO:0000313" key="13">
    <source>
        <dbReference type="Ensembl" id="ENSAPLP00000006457.2"/>
    </source>
</evidence>
<dbReference type="InterPro" id="IPR000217">
    <property type="entry name" value="Tubulin"/>
</dbReference>
<sequence>MPRISIHIDQAGIQMGNSCWELYCLEHGIQPGGIISSEASSGQADSSFGTFFSETGSGKHVPRAIFVDLEPTVIGKWWKVPNPPTGGSGRVSPSLIRHQGTSHLPCRGTAGLR</sequence>
<keyword evidence="8" id="KW-0342">GTP-binding</keyword>
<dbReference type="GO" id="GO:0005525">
    <property type="term" value="F:GTP binding"/>
    <property type="evidence" value="ECO:0007669"/>
    <property type="project" value="UniProtKB-KW"/>
</dbReference>
<dbReference type="GO" id="GO:0007017">
    <property type="term" value="P:microtubule-based process"/>
    <property type="evidence" value="ECO:0007669"/>
    <property type="project" value="InterPro"/>
</dbReference>
<evidence type="ECO:0000256" key="11">
    <source>
        <dbReference type="SAM" id="MobiDB-lite"/>
    </source>
</evidence>
<keyword evidence="6" id="KW-0547">Nucleotide-binding</keyword>
<reference evidence="13 14" key="1">
    <citation type="submission" date="2017-10" db="EMBL/GenBank/DDBJ databases">
        <title>A new Pekin duck reference genome.</title>
        <authorList>
            <person name="Hou Z.-C."/>
            <person name="Zhou Z.-K."/>
            <person name="Zhu F."/>
            <person name="Hou S.-S."/>
        </authorList>
    </citation>
    <scope>NUCLEOTIDE SEQUENCE [LARGE SCALE GENOMIC DNA]</scope>
</reference>
<keyword evidence="4" id="KW-0963">Cytoplasm</keyword>
<dbReference type="Ensembl" id="ENSAPLT00000007103.2">
    <property type="protein sequence ID" value="ENSAPLP00000006457.2"/>
    <property type="gene ID" value="ENSAPLG00000006854.2"/>
</dbReference>
<dbReference type="STRING" id="8840.ENSAPLP00000006457"/>
<evidence type="ECO:0000256" key="5">
    <source>
        <dbReference type="ARBA" id="ARBA00022701"/>
    </source>
</evidence>
<dbReference type="PANTHER" id="PTHR11588">
    <property type="entry name" value="TUBULIN"/>
    <property type="match status" value="1"/>
</dbReference>
<evidence type="ECO:0000256" key="8">
    <source>
        <dbReference type="ARBA" id="ARBA00023134"/>
    </source>
</evidence>
<evidence type="ECO:0000259" key="12">
    <source>
        <dbReference type="Pfam" id="PF00091"/>
    </source>
</evidence>
<dbReference type="HOGENOM" id="CLU_015718_4_3_1"/>
<dbReference type="GeneTree" id="ENSGT00960000189090"/>
<keyword evidence="9" id="KW-0206">Cytoskeleton</keyword>
<evidence type="ECO:0000256" key="7">
    <source>
        <dbReference type="ARBA" id="ARBA00022801"/>
    </source>
</evidence>
<dbReference type="GO" id="GO:0005874">
    <property type="term" value="C:microtubule"/>
    <property type="evidence" value="ECO:0007669"/>
    <property type="project" value="UniProtKB-KW"/>
</dbReference>
<dbReference type="OMA" id="MPRISIH"/>
<protein>
    <recommendedName>
        <fullName evidence="12">Tubulin/FtsZ GTPase domain-containing protein</fullName>
    </recommendedName>
</protein>
<evidence type="ECO:0000313" key="14">
    <source>
        <dbReference type="Proteomes" id="UP000016666"/>
    </source>
</evidence>
<comment type="subcellular location">
    <subcellularLocation>
        <location evidence="2">Cytoplasm</location>
        <location evidence="2">Cytoskeleton</location>
    </subcellularLocation>
</comment>
<reference evidence="13" key="3">
    <citation type="submission" date="2025-09" db="UniProtKB">
        <authorList>
            <consortium name="Ensembl"/>
        </authorList>
    </citation>
    <scope>IDENTIFICATION</scope>
</reference>
<feature type="region of interest" description="Disordered" evidence="11">
    <location>
        <begin position="80"/>
        <end position="113"/>
    </location>
</feature>
<evidence type="ECO:0000256" key="4">
    <source>
        <dbReference type="ARBA" id="ARBA00022490"/>
    </source>
</evidence>
<comment type="similarity">
    <text evidence="3">Belongs to the tubulin family.</text>
</comment>